<dbReference type="VEuPathDB" id="FungiDB:PSHT_11306"/>
<protein>
    <submittedName>
        <fullName evidence="2">Uncharacterized protein</fullName>
    </submittedName>
</protein>
<dbReference type="AlphaFoldDB" id="A0A2S4V411"/>
<reference evidence="3" key="2">
    <citation type="journal article" date="2018" name="BMC Genomics">
        <title>Genomic insights into host adaptation between the wheat stripe rust pathogen (Puccinia striiformis f. sp. tritici) and the barley stripe rust pathogen (Puccinia striiformis f. sp. hordei).</title>
        <authorList>
            <person name="Xia C."/>
            <person name="Wang M."/>
            <person name="Yin C."/>
            <person name="Cornejo O.E."/>
            <person name="Hulbert S.H."/>
            <person name="Chen X."/>
        </authorList>
    </citation>
    <scope>NUCLEOTIDE SEQUENCE [LARGE SCALE GENOMIC DNA]</scope>
    <source>
        <strain evidence="3">93TX-2</strain>
    </source>
</reference>
<sequence>MLEKLEDRLSDAIQNLTSIQHDTLRDNSSRMGVPLGGSPSPTRVMSRTSGPGEHKRRPHGLKSSPLPSIDKGLAVMLWADATDKPNHPHRKRMLPSLVSYLTTGNLPHNPQDTLSSSNKDP</sequence>
<dbReference type="EMBL" id="PKSM01000186">
    <property type="protein sequence ID" value="POW04259.1"/>
    <property type="molecule type" value="Genomic_DNA"/>
</dbReference>
<organism evidence="2 3">
    <name type="scientific">Puccinia striiformis</name>
    <dbReference type="NCBI Taxonomy" id="27350"/>
    <lineage>
        <taxon>Eukaryota</taxon>
        <taxon>Fungi</taxon>
        <taxon>Dikarya</taxon>
        <taxon>Basidiomycota</taxon>
        <taxon>Pucciniomycotina</taxon>
        <taxon>Pucciniomycetes</taxon>
        <taxon>Pucciniales</taxon>
        <taxon>Pucciniaceae</taxon>
        <taxon>Puccinia</taxon>
    </lineage>
</organism>
<accession>A0A2S4V411</accession>
<reference evidence="3" key="3">
    <citation type="journal article" date="2018" name="Mol. Plant Microbe Interact.">
        <title>Genome sequence resources for the wheat stripe rust pathogen (Puccinia striiformis f. sp. tritici) and the barley stripe rust pathogen (Puccinia striiformis f. sp. hordei).</title>
        <authorList>
            <person name="Xia C."/>
            <person name="Wang M."/>
            <person name="Yin C."/>
            <person name="Cornejo O.E."/>
            <person name="Hulbert S.H."/>
            <person name="Chen X."/>
        </authorList>
    </citation>
    <scope>NUCLEOTIDE SEQUENCE [LARGE SCALE GENOMIC DNA]</scope>
    <source>
        <strain evidence="3">93TX-2</strain>
    </source>
</reference>
<evidence type="ECO:0000313" key="2">
    <source>
        <dbReference type="EMBL" id="POW04259.1"/>
    </source>
</evidence>
<proteinExistence type="predicted"/>
<evidence type="ECO:0000256" key="1">
    <source>
        <dbReference type="SAM" id="MobiDB-lite"/>
    </source>
</evidence>
<comment type="caution">
    <text evidence="2">The sequence shown here is derived from an EMBL/GenBank/DDBJ whole genome shotgun (WGS) entry which is preliminary data.</text>
</comment>
<reference evidence="2 3" key="1">
    <citation type="submission" date="2017-12" db="EMBL/GenBank/DDBJ databases">
        <title>Gene loss provides genomic basis for host adaptation in cereal stripe rust fungi.</title>
        <authorList>
            <person name="Xia C."/>
        </authorList>
    </citation>
    <scope>NUCLEOTIDE SEQUENCE [LARGE SCALE GENOMIC DNA]</scope>
    <source>
        <strain evidence="2 3">93TX-2</strain>
    </source>
</reference>
<evidence type="ECO:0000313" key="3">
    <source>
        <dbReference type="Proteomes" id="UP000238274"/>
    </source>
</evidence>
<dbReference type="VEuPathDB" id="FungiDB:PSTT_09666"/>
<gene>
    <name evidence="2" type="ORF">PSHT_11306</name>
</gene>
<keyword evidence="3" id="KW-1185">Reference proteome</keyword>
<name>A0A2S4V411_9BASI</name>
<dbReference type="Proteomes" id="UP000238274">
    <property type="component" value="Unassembled WGS sequence"/>
</dbReference>
<feature type="region of interest" description="Disordered" evidence="1">
    <location>
        <begin position="18"/>
        <end position="68"/>
    </location>
</feature>
<feature type="region of interest" description="Disordered" evidence="1">
    <location>
        <begin position="102"/>
        <end position="121"/>
    </location>
</feature>
<feature type="compositionally biased region" description="Polar residues" evidence="1">
    <location>
        <begin position="39"/>
        <end position="49"/>
    </location>
</feature>